<feature type="region of interest" description="Disordered" evidence="1">
    <location>
        <begin position="27"/>
        <end position="72"/>
    </location>
</feature>
<evidence type="ECO:0000313" key="3">
    <source>
        <dbReference type="Proteomes" id="UP000009096"/>
    </source>
</evidence>
<dbReference type="EMBL" id="DS022250">
    <property type="protein sequence ID" value="EWG47477.1"/>
    <property type="molecule type" value="Genomic_DNA"/>
</dbReference>
<evidence type="ECO:0000313" key="2">
    <source>
        <dbReference type="EMBL" id="EWG47477.1"/>
    </source>
</evidence>
<gene>
    <name evidence="2" type="ORF">FVEG_16140</name>
</gene>
<keyword evidence="3" id="KW-1185">Reference proteome</keyword>
<dbReference type="GeneID" id="30073016"/>
<reference evidence="2 3" key="1">
    <citation type="journal article" date="2010" name="Nature">
        <title>Comparative genomics reveals mobile pathogenicity chromosomes in Fusarium.</title>
        <authorList>
            <person name="Ma L.J."/>
            <person name="van der Does H.C."/>
            <person name="Borkovich K.A."/>
            <person name="Coleman J.J."/>
            <person name="Daboussi M.J."/>
            <person name="Di Pietro A."/>
            <person name="Dufresne M."/>
            <person name="Freitag M."/>
            <person name="Grabherr M."/>
            <person name="Henrissat B."/>
            <person name="Houterman P.M."/>
            <person name="Kang S."/>
            <person name="Shim W.B."/>
            <person name="Woloshuk C."/>
            <person name="Xie X."/>
            <person name="Xu J.R."/>
            <person name="Antoniw J."/>
            <person name="Baker S.E."/>
            <person name="Bluhm B.H."/>
            <person name="Breakspear A."/>
            <person name="Brown D.W."/>
            <person name="Butchko R.A."/>
            <person name="Chapman S."/>
            <person name="Coulson R."/>
            <person name="Coutinho P.M."/>
            <person name="Danchin E.G."/>
            <person name="Diener A."/>
            <person name="Gale L.R."/>
            <person name="Gardiner D.M."/>
            <person name="Goff S."/>
            <person name="Hammond-Kosack K.E."/>
            <person name="Hilburn K."/>
            <person name="Hua-Van A."/>
            <person name="Jonkers W."/>
            <person name="Kazan K."/>
            <person name="Kodira C.D."/>
            <person name="Koehrsen M."/>
            <person name="Kumar L."/>
            <person name="Lee Y.H."/>
            <person name="Li L."/>
            <person name="Manners J.M."/>
            <person name="Miranda-Saavedra D."/>
            <person name="Mukherjee M."/>
            <person name="Park G."/>
            <person name="Park J."/>
            <person name="Park S.Y."/>
            <person name="Proctor R.H."/>
            <person name="Regev A."/>
            <person name="Ruiz-Roldan M.C."/>
            <person name="Sain D."/>
            <person name="Sakthikumar S."/>
            <person name="Sykes S."/>
            <person name="Schwartz D.C."/>
            <person name="Turgeon B.G."/>
            <person name="Wapinski I."/>
            <person name="Yoder O."/>
            <person name="Young S."/>
            <person name="Zeng Q."/>
            <person name="Zhou S."/>
            <person name="Galagan J."/>
            <person name="Cuomo C.A."/>
            <person name="Kistler H.C."/>
            <person name="Rep M."/>
        </authorList>
    </citation>
    <scope>NUCLEOTIDE SEQUENCE [LARGE SCALE GENOMIC DNA]</scope>
    <source>
        <strain evidence="3">M3125 / FGSC 7600</strain>
    </source>
</reference>
<proteinExistence type="predicted"/>
<dbReference type="KEGG" id="fvr:FVEG_16140"/>
<accession>W7MSE1</accession>
<dbReference type="EMBL" id="CM000585">
    <property type="protein sequence ID" value="EWG47477.1"/>
    <property type="molecule type" value="Genomic_DNA"/>
</dbReference>
<sequence>MIKSDISLSLSPISAPFTQTRINFQAKPQPCPKQSTLRPEMRPSEGKLSALFVPKAKGPPFGRAKGHVRKKHPVPVMHGLSFVRALMKN</sequence>
<name>W7MSE1_GIBM7</name>
<dbReference type="VEuPathDB" id="FungiDB:FVEG_16140"/>
<evidence type="ECO:0000256" key="1">
    <source>
        <dbReference type="SAM" id="MobiDB-lite"/>
    </source>
</evidence>
<dbReference type="Proteomes" id="UP000009096">
    <property type="component" value="Chromosome 8"/>
</dbReference>
<organism evidence="2 3">
    <name type="scientific">Gibberella moniliformis (strain M3125 / FGSC 7600)</name>
    <name type="common">Maize ear and stalk rot fungus</name>
    <name type="synonym">Fusarium verticillioides</name>
    <dbReference type="NCBI Taxonomy" id="334819"/>
    <lineage>
        <taxon>Eukaryota</taxon>
        <taxon>Fungi</taxon>
        <taxon>Dikarya</taxon>
        <taxon>Ascomycota</taxon>
        <taxon>Pezizomycotina</taxon>
        <taxon>Sordariomycetes</taxon>
        <taxon>Hypocreomycetidae</taxon>
        <taxon>Hypocreales</taxon>
        <taxon>Nectriaceae</taxon>
        <taxon>Fusarium</taxon>
        <taxon>Fusarium fujikuroi species complex</taxon>
    </lineage>
</organism>
<dbReference type="AlphaFoldDB" id="W7MSE1"/>
<dbReference type="RefSeq" id="XP_018753668.1">
    <property type="nucleotide sequence ID" value="XM_018905376.1"/>
</dbReference>
<protein>
    <submittedName>
        <fullName evidence="2">Uncharacterized protein</fullName>
    </submittedName>
</protein>